<sequence length="234" mass="25977">MTSKRLQILSVLALGILILMTIAFESTEAHMAMLYPPPRGGYGTKEFDWRIHEFIGYKGFKYPCGGYNKGPNTNMKAGQLIPVRFWTTELTKTDKLPMKKVSEARHGGGMCEFSLSNNGGKSFHVIATYTKTCPDVMYEWPVRIPDNVPSCNDPGKCLFAWSWTAALVPQFYHNCADVTIEGSEDGQLPKKTIQLYDFSGHKKGVTFPGDGRSHDHGPGPIPAEVRIASSRKSL</sequence>
<feature type="chain" id="PRO_5008276310" description="Lytic polysaccharide monooxygenase" evidence="1">
    <location>
        <begin position="24"/>
        <end position="234"/>
    </location>
</feature>
<feature type="signal peptide" evidence="1">
    <location>
        <begin position="1"/>
        <end position="23"/>
    </location>
</feature>
<evidence type="ECO:0000256" key="1">
    <source>
        <dbReference type="SAM" id="SignalP"/>
    </source>
</evidence>
<evidence type="ECO:0008006" key="4">
    <source>
        <dbReference type="Google" id="ProtNLM"/>
    </source>
</evidence>
<dbReference type="AlphaFoldDB" id="A0A197JW13"/>
<name>A0A197JW13_9FUNG</name>
<dbReference type="PANTHER" id="PTHR36182:SF1">
    <property type="entry name" value="PROTEIN, PUTATIVE (AFU_ORTHOLOGUE AFUA_6G10930)-RELATED"/>
    <property type="match status" value="1"/>
</dbReference>
<protein>
    <recommendedName>
        <fullName evidence="4">Lytic polysaccharide monooxygenase</fullName>
    </recommendedName>
</protein>
<dbReference type="OrthoDB" id="2342176at2759"/>
<dbReference type="Gene3D" id="2.70.50.70">
    <property type="match status" value="1"/>
</dbReference>
<accession>A0A197JW13</accession>
<keyword evidence="1" id="KW-0732">Signal</keyword>
<dbReference type="PANTHER" id="PTHR36182">
    <property type="entry name" value="PROTEIN, PUTATIVE (AFU_ORTHOLOGUE AFUA_6G10930)-RELATED"/>
    <property type="match status" value="1"/>
</dbReference>
<organism evidence="2 3">
    <name type="scientific">Linnemannia elongata AG-77</name>
    <dbReference type="NCBI Taxonomy" id="1314771"/>
    <lineage>
        <taxon>Eukaryota</taxon>
        <taxon>Fungi</taxon>
        <taxon>Fungi incertae sedis</taxon>
        <taxon>Mucoromycota</taxon>
        <taxon>Mortierellomycotina</taxon>
        <taxon>Mortierellomycetes</taxon>
        <taxon>Mortierellales</taxon>
        <taxon>Mortierellaceae</taxon>
        <taxon>Linnemannia</taxon>
    </lineage>
</organism>
<evidence type="ECO:0000313" key="3">
    <source>
        <dbReference type="Proteomes" id="UP000078512"/>
    </source>
</evidence>
<keyword evidence="3" id="KW-1185">Reference proteome</keyword>
<dbReference type="Proteomes" id="UP000078512">
    <property type="component" value="Unassembled WGS sequence"/>
</dbReference>
<dbReference type="EMBL" id="KV442043">
    <property type="protein sequence ID" value="OAQ29158.1"/>
    <property type="molecule type" value="Genomic_DNA"/>
</dbReference>
<proteinExistence type="predicted"/>
<evidence type="ECO:0000313" key="2">
    <source>
        <dbReference type="EMBL" id="OAQ29158.1"/>
    </source>
</evidence>
<dbReference type="STRING" id="1314771.A0A197JW13"/>
<gene>
    <name evidence="2" type="ORF">K457DRAFT_155844</name>
</gene>
<reference evidence="2 3" key="1">
    <citation type="submission" date="2016-05" db="EMBL/GenBank/DDBJ databases">
        <title>Genome sequencing reveals origins of a unique bacterial endosymbiosis in the earliest lineages of terrestrial Fungi.</title>
        <authorList>
            <consortium name="DOE Joint Genome Institute"/>
            <person name="Uehling J."/>
            <person name="Gryganskyi A."/>
            <person name="Hameed K."/>
            <person name="Tschaplinski T."/>
            <person name="Misztal P."/>
            <person name="Wu S."/>
            <person name="Desiro A."/>
            <person name="Vande Pol N."/>
            <person name="Du Z.-Y."/>
            <person name="Zienkiewicz A."/>
            <person name="Zienkiewicz K."/>
            <person name="Morin E."/>
            <person name="Tisserant E."/>
            <person name="Splivallo R."/>
            <person name="Hainaut M."/>
            <person name="Henrissat B."/>
            <person name="Ohm R."/>
            <person name="Kuo A."/>
            <person name="Yan J."/>
            <person name="Lipzen A."/>
            <person name="Nolan M."/>
            <person name="Labutti K."/>
            <person name="Barry K."/>
            <person name="Goldstein A."/>
            <person name="Labbe J."/>
            <person name="Schadt C."/>
            <person name="Tuskan G."/>
            <person name="Grigoriev I."/>
            <person name="Martin F."/>
            <person name="Vilgalys R."/>
            <person name="Bonito G."/>
        </authorList>
    </citation>
    <scope>NUCLEOTIDE SEQUENCE [LARGE SCALE GENOMIC DNA]</scope>
    <source>
        <strain evidence="2 3">AG-77</strain>
    </source>
</reference>